<reference evidence="9" key="1">
    <citation type="journal article" date="2022" name="DNA Res.">
        <title>Genome analysis of five recently described species of the CUG-Ser clade uncovers Candida theae as a new hybrid lineage with pathogenic potential in the Candida parapsilosis species complex.</title>
        <authorList>
            <person name="Mixao V."/>
            <person name="Del Olmo V."/>
            <person name="Hegedusova E."/>
            <person name="Saus E."/>
            <person name="Pryszcz L."/>
            <person name="Cillingova A."/>
            <person name="Nosek J."/>
            <person name="Gabaldon T."/>
        </authorList>
    </citation>
    <scope>NUCLEOTIDE SEQUENCE</scope>
    <source>
        <strain evidence="9">CBS 10844</strain>
    </source>
</reference>
<dbReference type="GO" id="GO:0016020">
    <property type="term" value="C:membrane"/>
    <property type="evidence" value="ECO:0007669"/>
    <property type="project" value="UniProtKB-SubCell"/>
</dbReference>
<dbReference type="Gene3D" id="3.20.20.190">
    <property type="entry name" value="Phosphatidylinositol (PI) phosphodiesterase"/>
    <property type="match status" value="1"/>
</dbReference>
<protein>
    <recommendedName>
        <fullName evidence="8">GP-PDE domain-containing protein</fullName>
    </recommendedName>
</protein>
<evidence type="ECO:0000256" key="7">
    <source>
        <dbReference type="ARBA" id="ARBA00023136"/>
    </source>
</evidence>
<gene>
    <name evidence="9" type="ORF">KGF56_004094</name>
</gene>
<keyword evidence="3" id="KW-0812">Transmembrane</keyword>
<keyword evidence="10" id="KW-1185">Reference proteome</keyword>
<comment type="caution">
    <text evidence="9">The sequence shown here is derived from an EMBL/GenBank/DDBJ whole genome shotgun (WGS) entry which is preliminary data.</text>
</comment>
<evidence type="ECO:0000313" key="10">
    <source>
        <dbReference type="Proteomes" id="UP001202479"/>
    </source>
</evidence>
<dbReference type="GeneID" id="73381709"/>
<dbReference type="InterPro" id="IPR030395">
    <property type="entry name" value="GP_PDE_dom"/>
</dbReference>
<evidence type="ECO:0000259" key="8">
    <source>
        <dbReference type="PROSITE" id="PS51704"/>
    </source>
</evidence>
<dbReference type="PANTHER" id="PTHR42758">
    <property type="entry name" value="PHOSPHATIDYLGLYCEROL PHOSPHOLIPASE C"/>
    <property type="match status" value="1"/>
</dbReference>
<keyword evidence="4" id="KW-0378">Hydrolase</keyword>
<evidence type="ECO:0000256" key="3">
    <source>
        <dbReference type="ARBA" id="ARBA00022692"/>
    </source>
</evidence>
<accession>A0AAI9SUP5</accession>
<keyword evidence="7" id="KW-0472">Membrane</keyword>
<comment type="subcellular location">
    <subcellularLocation>
        <location evidence="1">Membrane</location>
    </subcellularLocation>
</comment>
<evidence type="ECO:0000256" key="4">
    <source>
        <dbReference type="ARBA" id="ARBA00022801"/>
    </source>
</evidence>
<dbReference type="PROSITE" id="PS51704">
    <property type="entry name" value="GP_PDE"/>
    <property type="match status" value="1"/>
</dbReference>
<evidence type="ECO:0000256" key="6">
    <source>
        <dbReference type="ARBA" id="ARBA00023098"/>
    </source>
</evidence>
<evidence type="ECO:0000256" key="2">
    <source>
        <dbReference type="ARBA" id="ARBA00007277"/>
    </source>
</evidence>
<dbReference type="InterPro" id="IPR017946">
    <property type="entry name" value="PLC-like_Pdiesterase_TIM-brl"/>
</dbReference>
<comment type="similarity">
    <text evidence="2">Belongs to the glycerophosphoryl diester phosphodiesterase family.</text>
</comment>
<dbReference type="PROSITE" id="PS50007">
    <property type="entry name" value="PIPLC_X_DOMAIN"/>
    <property type="match status" value="1"/>
</dbReference>
<dbReference type="RefSeq" id="XP_049178781.1">
    <property type="nucleotide sequence ID" value="XM_049325498.1"/>
</dbReference>
<evidence type="ECO:0000313" key="9">
    <source>
        <dbReference type="EMBL" id="KAI3403034.2"/>
    </source>
</evidence>
<sequence>MTVASLKAPSKLLWSSSSSPVIAGHRGFKSRFVENSLVGFTKCYDSGATVIETDLWLSSDNVIVISHDRMTKRVFVDEEGNETNYNISKTPYDPVLKNLKTKQGGYPLLSFVDLLNWFVAYVERKEGGGEGGEGGEDKLKLQLDIKRFNPTKITKYIIGDLLKVKDDLCWWYSRVQFGIWDLKFLKYLNQDEFFQQDIFGKVDPSGYTQFDIFNISVNWRDSINYINYNYYLDETTSKERKKLKLTGVSLLYISTWSIDFLTKFVPLLQIQRLKFYSWTVNNKFQFQYLNKIGEKAKLVEYGIVTDHPDTMVEYKQEILQNNIEVYSSESNDSELSTEIKPLIDYESNQYYNEDGELVIELTVKQMIMCWIYNQIISLNGSNRKIKTESQRFAARVDENKIDEVKINPIFAWCFQTCQKYGIF</sequence>
<organism evidence="9 10">
    <name type="scientific">Candida oxycetoniae</name>
    <dbReference type="NCBI Taxonomy" id="497107"/>
    <lineage>
        <taxon>Eukaryota</taxon>
        <taxon>Fungi</taxon>
        <taxon>Dikarya</taxon>
        <taxon>Ascomycota</taxon>
        <taxon>Saccharomycotina</taxon>
        <taxon>Pichiomycetes</taxon>
        <taxon>Debaryomycetaceae</taxon>
        <taxon>Candida/Lodderomyces clade</taxon>
        <taxon>Candida</taxon>
    </lineage>
</organism>
<dbReference type="GO" id="GO:0034479">
    <property type="term" value="F:phosphatidylglycerol phospholipase C activity"/>
    <property type="evidence" value="ECO:0007669"/>
    <property type="project" value="TreeGrafter"/>
</dbReference>
<dbReference type="AlphaFoldDB" id="A0AAI9SUP5"/>
<dbReference type="PANTHER" id="PTHR42758:SF2">
    <property type="entry name" value="PHOSPHATIDYLGLYCEROL PHOSPHOLIPASE C"/>
    <property type="match status" value="1"/>
</dbReference>
<evidence type="ECO:0000256" key="5">
    <source>
        <dbReference type="ARBA" id="ARBA00022989"/>
    </source>
</evidence>
<dbReference type="GO" id="GO:0005737">
    <property type="term" value="C:cytoplasm"/>
    <property type="evidence" value="ECO:0007669"/>
    <property type="project" value="UniProtKB-ARBA"/>
</dbReference>
<keyword evidence="5" id="KW-1133">Transmembrane helix</keyword>
<dbReference type="EMBL" id="JAHUZD010000138">
    <property type="protein sequence ID" value="KAI3403034.2"/>
    <property type="molecule type" value="Genomic_DNA"/>
</dbReference>
<name>A0AAI9SUP5_9ASCO</name>
<evidence type="ECO:0000256" key="1">
    <source>
        <dbReference type="ARBA" id="ARBA00004370"/>
    </source>
</evidence>
<dbReference type="SUPFAM" id="SSF51695">
    <property type="entry name" value="PLC-like phosphodiesterases"/>
    <property type="match status" value="1"/>
</dbReference>
<dbReference type="InterPro" id="IPR052271">
    <property type="entry name" value="GDPD-Related"/>
</dbReference>
<feature type="domain" description="GP-PDE" evidence="8">
    <location>
        <begin position="20"/>
        <end position="315"/>
    </location>
</feature>
<dbReference type="Pfam" id="PF03009">
    <property type="entry name" value="GDPD"/>
    <property type="match status" value="1"/>
</dbReference>
<keyword evidence="6" id="KW-0443">Lipid metabolism</keyword>
<dbReference type="GO" id="GO:0046475">
    <property type="term" value="P:glycerophospholipid catabolic process"/>
    <property type="evidence" value="ECO:0007669"/>
    <property type="project" value="TreeGrafter"/>
</dbReference>
<dbReference type="Proteomes" id="UP001202479">
    <property type="component" value="Unassembled WGS sequence"/>
</dbReference>
<proteinExistence type="inferred from homology"/>